<dbReference type="InterPro" id="IPR002347">
    <property type="entry name" value="SDR_fam"/>
</dbReference>
<proteinExistence type="predicted"/>
<dbReference type="VEuPathDB" id="FungiDB:ASPGLDRAFT_41923"/>
<evidence type="ECO:0000313" key="2">
    <source>
        <dbReference type="Proteomes" id="UP000184300"/>
    </source>
</evidence>
<reference evidence="2" key="1">
    <citation type="journal article" date="2017" name="Genome Biol.">
        <title>Comparative genomics reveals high biological diversity and specific adaptations in the industrially and medically important fungal genus Aspergillus.</title>
        <authorList>
            <person name="de Vries R.P."/>
            <person name="Riley R."/>
            <person name="Wiebenga A."/>
            <person name="Aguilar-Osorio G."/>
            <person name="Amillis S."/>
            <person name="Uchima C.A."/>
            <person name="Anderluh G."/>
            <person name="Asadollahi M."/>
            <person name="Askin M."/>
            <person name="Barry K."/>
            <person name="Battaglia E."/>
            <person name="Bayram O."/>
            <person name="Benocci T."/>
            <person name="Braus-Stromeyer S.A."/>
            <person name="Caldana C."/>
            <person name="Canovas D."/>
            <person name="Cerqueira G.C."/>
            <person name="Chen F."/>
            <person name="Chen W."/>
            <person name="Choi C."/>
            <person name="Clum A."/>
            <person name="Dos Santos R.A."/>
            <person name="Damasio A.R."/>
            <person name="Diallinas G."/>
            <person name="Emri T."/>
            <person name="Fekete E."/>
            <person name="Flipphi M."/>
            <person name="Freyberg S."/>
            <person name="Gallo A."/>
            <person name="Gournas C."/>
            <person name="Habgood R."/>
            <person name="Hainaut M."/>
            <person name="Harispe M.L."/>
            <person name="Henrissat B."/>
            <person name="Hilden K.S."/>
            <person name="Hope R."/>
            <person name="Hossain A."/>
            <person name="Karabika E."/>
            <person name="Karaffa L."/>
            <person name="Karanyi Z."/>
            <person name="Krasevec N."/>
            <person name="Kuo A."/>
            <person name="Kusch H."/>
            <person name="LaButti K."/>
            <person name="Lagendijk E.L."/>
            <person name="Lapidus A."/>
            <person name="Levasseur A."/>
            <person name="Lindquist E."/>
            <person name="Lipzen A."/>
            <person name="Logrieco A.F."/>
            <person name="MacCabe A."/>
            <person name="Maekelae M.R."/>
            <person name="Malavazi I."/>
            <person name="Melin P."/>
            <person name="Meyer V."/>
            <person name="Mielnichuk N."/>
            <person name="Miskei M."/>
            <person name="Molnar A.P."/>
            <person name="Mule G."/>
            <person name="Ngan C.Y."/>
            <person name="Orejas M."/>
            <person name="Orosz E."/>
            <person name="Ouedraogo J.P."/>
            <person name="Overkamp K.M."/>
            <person name="Park H.-S."/>
            <person name="Perrone G."/>
            <person name="Piumi F."/>
            <person name="Punt P.J."/>
            <person name="Ram A.F."/>
            <person name="Ramon A."/>
            <person name="Rauscher S."/>
            <person name="Record E."/>
            <person name="Riano-Pachon D.M."/>
            <person name="Robert V."/>
            <person name="Roehrig J."/>
            <person name="Ruller R."/>
            <person name="Salamov A."/>
            <person name="Salih N.S."/>
            <person name="Samson R.A."/>
            <person name="Sandor E."/>
            <person name="Sanguinetti M."/>
            <person name="Schuetze T."/>
            <person name="Sepcic K."/>
            <person name="Shelest E."/>
            <person name="Sherlock G."/>
            <person name="Sophianopoulou V."/>
            <person name="Squina F.M."/>
            <person name="Sun H."/>
            <person name="Susca A."/>
            <person name="Todd R.B."/>
            <person name="Tsang A."/>
            <person name="Unkles S.E."/>
            <person name="van de Wiele N."/>
            <person name="van Rossen-Uffink D."/>
            <person name="Oliveira J.V."/>
            <person name="Vesth T.C."/>
            <person name="Visser J."/>
            <person name="Yu J.-H."/>
            <person name="Zhou M."/>
            <person name="Andersen M.R."/>
            <person name="Archer D.B."/>
            <person name="Baker S.E."/>
            <person name="Benoit I."/>
            <person name="Brakhage A.A."/>
            <person name="Braus G.H."/>
            <person name="Fischer R."/>
            <person name="Frisvad J.C."/>
            <person name="Goldman G.H."/>
            <person name="Houbraken J."/>
            <person name="Oakley B."/>
            <person name="Pocsi I."/>
            <person name="Scazzocchio C."/>
            <person name="Seiboth B."/>
            <person name="vanKuyk P.A."/>
            <person name="Wortman J."/>
            <person name="Dyer P.S."/>
            <person name="Grigoriev I.V."/>
        </authorList>
    </citation>
    <scope>NUCLEOTIDE SEQUENCE [LARGE SCALE GENOMIC DNA]</scope>
    <source>
        <strain evidence="2">CBS 516.65</strain>
    </source>
</reference>
<dbReference type="Gene3D" id="3.40.50.720">
    <property type="entry name" value="NAD(P)-binding Rossmann-like Domain"/>
    <property type="match status" value="1"/>
</dbReference>
<dbReference type="AlphaFoldDB" id="A0A1L9VWS8"/>
<dbReference type="InterPro" id="IPR036291">
    <property type="entry name" value="NAD(P)-bd_dom_sf"/>
</dbReference>
<dbReference type="GeneID" id="34461772"/>
<dbReference type="SUPFAM" id="SSF51735">
    <property type="entry name" value="NAD(P)-binding Rossmann-fold domains"/>
    <property type="match status" value="1"/>
</dbReference>
<protein>
    <submittedName>
        <fullName evidence="1">Uncharacterized protein</fullName>
    </submittedName>
</protein>
<dbReference type="RefSeq" id="XP_022405032.1">
    <property type="nucleotide sequence ID" value="XM_022545511.1"/>
</dbReference>
<keyword evidence="2" id="KW-1185">Reference proteome</keyword>
<gene>
    <name evidence="1" type="ORF">ASPGLDRAFT_41923</name>
</gene>
<sequence>MDQLRSKLPSCTVSFEECDVSSGKSQAAVFEKIDAQQRRIDIVFTNAAITEKGSLLPLQNEDGSKGPSKPNFS</sequence>
<name>A0A1L9VWS8_ASPGL</name>
<evidence type="ECO:0000313" key="1">
    <source>
        <dbReference type="EMBL" id="OJJ88356.1"/>
    </source>
</evidence>
<organism evidence="1 2">
    <name type="scientific">Aspergillus glaucus CBS 516.65</name>
    <dbReference type="NCBI Taxonomy" id="1160497"/>
    <lineage>
        <taxon>Eukaryota</taxon>
        <taxon>Fungi</taxon>
        <taxon>Dikarya</taxon>
        <taxon>Ascomycota</taxon>
        <taxon>Pezizomycotina</taxon>
        <taxon>Eurotiomycetes</taxon>
        <taxon>Eurotiomycetidae</taxon>
        <taxon>Eurotiales</taxon>
        <taxon>Aspergillaceae</taxon>
        <taxon>Aspergillus</taxon>
        <taxon>Aspergillus subgen. Aspergillus</taxon>
    </lineage>
</organism>
<dbReference type="STRING" id="1160497.A0A1L9VWS8"/>
<accession>A0A1L9VWS8</accession>
<dbReference type="Pfam" id="PF13561">
    <property type="entry name" value="adh_short_C2"/>
    <property type="match status" value="1"/>
</dbReference>
<dbReference type="EMBL" id="KV878889">
    <property type="protein sequence ID" value="OJJ88356.1"/>
    <property type="molecule type" value="Genomic_DNA"/>
</dbReference>
<dbReference type="Proteomes" id="UP000184300">
    <property type="component" value="Unassembled WGS sequence"/>
</dbReference>